<proteinExistence type="predicted"/>
<gene>
    <name evidence="2" type="ORF">A2556_00245</name>
</gene>
<keyword evidence="1" id="KW-0812">Transmembrane</keyword>
<dbReference type="InterPro" id="IPR045584">
    <property type="entry name" value="Pilin-like"/>
</dbReference>
<name>A0A1G2QJK1_9BACT</name>
<reference evidence="2 3" key="1">
    <citation type="journal article" date="2016" name="Nat. Commun.">
        <title>Thousands of microbial genomes shed light on interconnected biogeochemical processes in an aquifer system.</title>
        <authorList>
            <person name="Anantharaman K."/>
            <person name="Brown C.T."/>
            <person name="Hug L.A."/>
            <person name="Sharon I."/>
            <person name="Castelle C.J."/>
            <person name="Probst A.J."/>
            <person name="Thomas B.C."/>
            <person name="Singh A."/>
            <person name="Wilkins M.J."/>
            <person name="Karaoz U."/>
            <person name="Brodie E.L."/>
            <person name="Williams K.H."/>
            <person name="Hubbard S.S."/>
            <person name="Banfield J.F."/>
        </authorList>
    </citation>
    <scope>NUCLEOTIDE SEQUENCE [LARGE SCALE GENOMIC DNA]</scope>
</reference>
<dbReference type="InterPro" id="IPR012902">
    <property type="entry name" value="N_methyl_site"/>
</dbReference>
<evidence type="ECO:0000256" key="1">
    <source>
        <dbReference type="SAM" id="Phobius"/>
    </source>
</evidence>
<dbReference type="PROSITE" id="PS00409">
    <property type="entry name" value="PROKAR_NTER_METHYL"/>
    <property type="match status" value="1"/>
</dbReference>
<dbReference type="SUPFAM" id="SSF54523">
    <property type="entry name" value="Pili subunits"/>
    <property type="match status" value="1"/>
</dbReference>
<organism evidence="2 3">
    <name type="scientific">Candidatus Vogelbacteria bacterium RIFOXYD2_FULL_44_9</name>
    <dbReference type="NCBI Taxonomy" id="1802441"/>
    <lineage>
        <taxon>Bacteria</taxon>
        <taxon>Candidatus Vogeliibacteriota</taxon>
    </lineage>
</organism>
<evidence type="ECO:0000313" key="2">
    <source>
        <dbReference type="EMBL" id="OHA60583.1"/>
    </source>
</evidence>
<sequence>MKFSFSDQQKLTTSGFTLIEMVTVIGIFVVVTGIILANLPSFRSSSALDLVAQEVATQVRGAQIYAMSTVVSDTTGNVFGYLLQTSWIGHKDFKLCACKTLNVYDLCVNSCHARSPSSLEDDNAKYIESYLLGGKVEFGAGEVNLYFKRPMGSLYCGGGSCDPSFSIKVTDKVNSRWIIVGSSGSISITDKAPLIPI</sequence>
<dbReference type="AlphaFoldDB" id="A0A1G2QJK1"/>
<accession>A0A1G2QJK1</accession>
<dbReference type="EMBL" id="MHTM01000048">
    <property type="protein sequence ID" value="OHA60583.1"/>
    <property type="molecule type" value="Genomic_DNA"/>
</dbReference>
<dbReference type="Proteomes" id="UP000177140">
    <property type="component" value="Unassembled WGS sequence"/>
</dbReference>
<comment type="caution">
    <text evidence="2">The sequence shown here is derived from an EMBL/GenBank/DDBJ whole genome shotgun (WGS) entry which is preliminary data.</text>
</comment>
<evidence type="ECO:0000313" key="3">
    <source>
        <dbReference type="Proteomes" id="UP000177140"/>
    </source>
</evidence>
<dbReference type="NCBIfam" id="TIGR02532">
    <property type="entry name" value="IV_pilin_GFxxxE"/>
    <property type="match status" value="1"/>
</dbReference>
<keyword evidence="1" id="KW-0472">Membrane</keyword>
<evidence type="ECO:0008006" key="4">
    <source>
        <dbReference type="Google" id="ProtNLM"/>
    </source>
</evidence>
<protein>
    <recommendedName>
        <fullName evidence="4">General secretion pathway GspH domain-containing protein</fullName>
    </recommendedName>
</protein>
<keyword evidence="1" id="KW-1133">Transmembrane helix</keyword>
<feature type="transmembrane region" description="Helical" evidence="1">
    <location>
        <begin position="15"/>
        <end position="37"/>
    </location>
</feature>